<accession>A0A9P4GJL2</accession>
<evidence type="ECO:0000313" key="3">
    <source>
        <dbReference type="EMBL" id="KAF1847453.1"/>
    </source>
</evidence>
<dbReference type="InterPro" id="IPR003034">
    <property type="entry name" value="SAP_dom"/>
</dbReference>
<dbReference type="Pfam" id="PF16294">
    <property type="entry name" value="RSB_motif"/>
    <property type="match status" value="1"/>
</dbReference>
<dbReference type="Proteomes" id="UP000800039">
    <property type="component" value="Unassembled WGS sequence"/>
</dbReference>
<feature type="domain" description="SAP" evidence="2">
    <location>
        <begin position="3"/>
        <end position="40"/>
    </location>
</feature>
<feature type="compositionally biased region" description="Basic and acidic residues" evidence="1">
    <location>
        <begin position="328"/>
        <end position="339"/>
    </location>
</feature>
<feature type="region of interest" description="Disordered" evidence="1">
    <location>
        <begin position="37"/>
        <end position="289"/>
    </location>
</feature>
<comment type="caution">
    <text evidence="3">The sequence shown here is derived from an EMBL/GenBank/DDBJ whole genome shotgun (WGS) entry which is preliminary data.</text>
</comment>
<keyword evidence="4" id="KW-1185">Reference proteome</keyword>
<dbReference type="GeneID" id="63850091"/>
<proteinExistence type="predicted"/>
<dbReference type="PANTHER" id="PTHR47031">
    <property type="entry name" value="SAP DNA-BINDING DOMAIN-CONTAINING PROTEIN"/>
    <property type="match status" value="1"/>
</dbReference>
<reference evidence="3" key="1">
    <citation type="submission" date="2020-01" db="EMBL/GenBank/DDBJ databases">
        <authorList>
            <consortium name="DOE Joint Genome Institute"/>
            <person name="Haridas S."/>
            <person name="Albert R."/>
            <person name="Binder M."/>
            <person name="Bloem J."/>
            <person name="Labutti K."/>
            <person name="Salamov A."/>
            <person name="Andreopoulos B."/>
            <person name="Baker S.E."/>
            <person name="Barry K."/>
            <person name="Bills G."/>
            <person name="Bluhm B.H."/>
            <person name="Cannon C."/>
            <person name="Castanera R."/>
            <person name="Culley D.E."/>
            <person name="Daum C."/>
            <person name="Ezra D."/>
            <person name="Gonzalez J.B."/>
            <person name="Henrissat B."/>
            <person name="Kuo A."/>
            <person name="Liang C."/>
            <person name="Lipzen A."/>
            <person name="Lutzoni F."/>
            <person name="Magnuson J."/>
            <person name="Mondo S."/>
            <person name="Nolan M."/>
            <person name="Ohm R."/>
            <person name="Pangilinan J."/>
            <person name="Park H.-J."/>
            <person name="Ramirez L."/>
            <person name="Alfaro M."/>
            <person name="Sun H."/>
            <person name="Tritt A."/>
            <person name="Yoshinaga Y."/>
            <person name="Zwiers L.-H."/>
            <person name="Turgeon B.G."/>
            <person name="Goodwin S.B."/>
            <person name="Spatafora J.W."/>
            <person name="Crous P.W."/>
            <person name="Grigoriev I.V."/>
        </authorList>
    </citation>
    <scope>NUCLEOTIDE SEQUENCE</scope>
    <source>
        <strain evidence="3">CBS 394.84</strain>
    </source>
</reference>
<feature type="compositionally biased region" description="Gly residues" evidence="1">
    <location>
        <begin position="634"/>
        <end position="654"/>
    </location>
</feature>
<sequence>MTDYNKQTVAQLRQLLKERGIPSTGLQRKAQIVEKLEEADQASAEAQKAPETISDSIDAPDSVEKVEQEAGGQEEAKEPDVPAPALAEAGEPEPLPVPVPETVSHIESDLSPPEQIMATEQPTENTTAKEEAGALQPVATFNAPPLDPEHVVGPVMTESTDEEAVGDKKEETAGGGLPEVLAPAAEALRFAQQVPAQSQEDIDPASKDITPSPALNEKPSVEKPELLPIPERSTAETSRLNTEELEADSKKRKRRSVTPELPSQDIRAKKHRPSQGAAPEVVLKEDDDVVMEQRQPVEYAAMKTEVKAEESNGGYDAEADTESLAVESDMKREKKENVSRYKSLVKPTSGETPMEAITDDRPTVPALHPVTSALYIRNFMRPLRPEPLRAHLVSLASPPSSSPDSAIVKSLFLDAMKTHALVSFTTTTAASRVRASLHGSIWPPEGNRKELWVDFVPEDQVDDWIKKEEDAIVAEKEARASGTSIQPKRFEVIYPESGDGIISAVFQEVGSSAPSNAPRGPRASVDMHRLSTQQPPTPAAPFADSRQDIEASFKTLDELFRSTEAKPQLFYLPVSDEISAARLKELDNETSRDWAPGEIRKGRGIKTEMKYKYSFDGEDRIVEVGEDRGPWSEGYGGGRGGFRGRGRGGGGYRGRGGDGWRG</sequence>
<feature type="region of interest" description="Disordered" evidence="1">
    <location>
        <begin position="626"/>
        <end position="662"/>
    </location>
</feature>
<name>A0A9P4GJL2_9PLEO</name>
<protein>
    <recommendedName>
        <fullName evidence="2">SAP domain-containing protein</fullName>
    </recommendedName>
</protein>
<feature type="region of interest" description="Disordered" evidence="1">
    <location>
        <begin position="304"/>
        <end position="363"/>
    </location>
</feature>
<dbReference type="Gene3D" id="1.10.720.30">
    <property type="entry name" value="SAP domain"/>
    <property type="match status" value="1"/>
</dbReference>
<dbReference type="PANTHER" id="PTHR47031:SF3">
    <property type="entry name" value="SAP DOMAIN-CONTAINING PROTEIN"/>
    <property type="match status" value="1"/>
</dbReference>
<organism evidence="3 4">
    <name type="scientific">Cucurbitaria berberidis CBS 394.84</name>
    <dbReference type="NCBI Taxonomy" id="1168544"/>
    <lineage>
        <taxon>Eukaryota</taxon>
        <taxon>Fungi</taxon>
        <taxon>Dikarya</taxon>
        <taxon>Ascomycota</taxon>
        <taxon>Pezizomycotina</taxon>
        <taxon>Dothideomycetes</taxon>
        <taxon>Pleosporomycetidae</taxon>
        <taxon>Pleosporales</taxon>
        <taxon>Pleosporineae</taxon>
        <taxon>Cucurbitariaceae</taxon>
        <taxon>Cucurbitaria</taxon>
    </lineage>
</organism>
<evidence type="ECO:0000259" key="2">
    <source>
        <dbReference type="Pfam" id="PF02037"/>
    </source>
</evidence>
<dbReference type="CDD" id="cd12432">
    <property type="entry name" value="RRM_ACINU"/>
    <property type="match status" value="1"/>
</dbReference>
<dbReference type="AlphaFoldDB" id="A0A9P4GJL2"/>
<dbReference type="Pfam" id="PF02037">
    <property type="entry name" value="SAP"/>
    <property type="match status" value="1"/>
</dbReference>
<feature type="compositionally biased region" description="Basic and acidic residues" evidence="1">
    <location>
        <begin position="62"/>
        <end position="80"/>
    </location>
</feature>
<evidence type="ECO:0000313" key="4">
    <source>
        <dbReference type="Proteomes" id="UP000800039"/>
    </source>
</evidence>
<dbReference type="SUPFAM" id="SSF68906">
    <property type="entry name" value="SAP domain"/>
    <property type="match status" value="1"/>
</dbReference>
<dbReference type="InterPro" id="IPR034257">
    <property type="entry name" value="Acinus_RRM"/>
</dbReference>
<dbReference type="InterPro" id="IPR032552">
    <property type="entry name" value="RSB_motif"/>
</dbReference>
<evidence type="ECO:0000256" key="1">
    <source>
        <dbReference type="SAM" id="MobiDB-lite"/>
    </source>
</evidence>
<dbReference type="RefSeq" id="XP_040790016.1">
    <property type="nucleotide sequence ID" value="XM_040932840.1"/>
</dbReference>
<dbReference type="OrthoDB" id="5348404at2759"/>
<dbReference type="EMBL" id="ML976615">
    <property type="protein sequence ID" value="KAF1847453.1"/>
    <property type="molecule type" value="Genomic_DNA"/>
</dbReference>
<feature type="compositionally biased region" description="Low complexity" evidence="1">
    <location>
        <begin position="178"/>
        <end position="188"/>
    </location>
</feature>
<gene>
    <name evidence="3" type="ORF">K460DRAFT_363526</name>
</gene>
<dbReference type="InterPro" id="IPR036361">
    <property type="entry name" value="SAP_dom_sf"/>
</dbReference>